<dbReference type="PANTHER" id="PTHR43390">
    <property type="entry name" value="SIGNAL PEPTIDASE I"/>
    <property type="match status" value="1"/>
</dbReference>
<dbReference type="InterPro" id="IPR019758">
    <property type="entry name" value="Pept_S26A_signal_pept_1_CS"/>
</dbReference>
<dbReference type="EMBL" id="AP012050">
    <property type="protein sequence ID" value="BAM47766.1"/>
    <property type="molecule type" value="Genomic_DNA"/>
</dbReference>
<keyword evidence="7" id="KW-1133">Transmembrane helix</keyword>
<dbReference type="PANTHER" id="PTHR43390:SF1">
    <property type="entry name" value="CHLOROPLAST PROCESSING PEPTIDASE"/>
    <property type="match status" value="1"/>
</dbReference>
<dbReference type="RefSeq" id="WP_015010361.1">
    <property type="nucleotide sequence ID" value="NC_018704.1"/>
</dbReference>
<dbReference type="PROSITE" id="PS00761">
    <property type="entry name" value="SPASE_I_3"/>
    <property type="match status" value="1"/>
</dbReference>
<organism evidence="9 10">
    <name type="scientific">Amphibacillus xylanus (strain ATCC 51415 / DSM 6626 / JCM 7361 / LMG 17667 / NBRC 15112 / Ep01)</name>
    <dbReference type="NCBI Taxonomy" id="698758"/>
    <lineage>
        <taxon>Bacteria</taxon>
        <taxon>Bacillati</taxon>
        <taxon>Bacillota</taxon>
        <taxon>Bacilli</taxon>
        <taxon>Bacillales</taxon>
        <taxon>Bacillaceae</taxon>
        <taxon>Amphibacillus</taxon>
    </lineage>
</organism>
<evidence type="ECO:0000259" key="8">
    <source>
        <dbReference type="Pfam" id="PF10502"/>
    </source>
</evidence>
<dbReference type="GO" id="GO:0009003">
    <property type="term" value="F:signal peptidase activity"/>
    <property type="evidence" value="ECO:0007669"/>
    <property type="project" value="UniProtKB-EC"/>
</dbReference>
<dbReference type="HOGENOM" id="CLU_028723_5_0_9"/>
<keyword evidence="5 7" id="KW-0378">Hydrolase</keyword>
<dbReference type="PATRIC" id="fig|698758.3.peg.1631"/>
<keyword evidence="7" id="KW-0645">Protease</keyword>
<dbReference type="OrthoDB" id="9802919at2"/>
<name>K0J4R4_AMPXN</name>
<dbReference type="eggNOG" id="COG0681">
    <property type="taxonomic scope" value="Bacteria"/>
</dbReference>
<reference evidence="9 10" key="1">
    <citation type="submission" date="2011-01" db="EMBL/GenBank/DDBJ databases">
        <title>Whole genome sequence of Amphibacillus xylinus NBRC 15112.</title>
        <authorList>
            <person name="Nakazawa H."/>
            <person name="Katano Y."/>
            <person name="Nakamura S."/>
            <person name="Sasagawa M."/>
            <person name="Fukada J."/>
            <person name="Arai T."/>
            <person name="Sasakura N."/>
            <person name="Mochizuki D."/>
            <person name="Hosoyama A."/>
            <person name="Harada K."/>
            <person name="Horikawa H."/>
            <person name="Kato Y."/>
            <person name="Harada T."/>
            <person name="Sasaki K."/>
            <person name="Sekiguchi M."/>
            <person name="Hodoyama M."/>
            <person name="Nishiko R."/>
            <person name="Narita H."/>
            <person name="Hanamaki A."/>
            <person name="Hata C."/>
            <person name="Konno Y."/>
            <person name="Niimura Y."/>
            <person name="Yamazaki S."/>
            <person name="Fujita N."/>
        </authorList>
    </citation>
    <scope>NUCLEOTIDE SEQUENCE [LARGE SCALE GENOMIC DNA]</scope>
    <source>
        <strain evidence="10">ATCC 51415 / DSM 6626 / JCM 7361 / LMG 17667 / NBRC 15112 / Ep01</strain>
    </source>
</reference>
<dbReference type="Pfam" id="PF10502">
    <property type="entry name" value="Peptidase_S26"/>
    <property type="match status" value="1"/>
</dbReference>
<dbReference type="CDD" id="cd06530">
    <property type="entry name" value="S26_SPase_I"/>
    <property type="match status" value="1"/>
</dbReference>
<accession>K0J4R4</accession>
<comment type="subcellular location">
    <subcellularLocation>
        <location evidence="2">Cell membrane</location>
        <topology evidence="2">Single-pass type II membrane protein</topology>
    </subcellularLocation>
    <subcellularLocation>
        <location evidence="7">Membrane</location>
        <topology evidence="7">Single-pass type II membrane protein</topology>
    </subcellularLocation>
</comment>
<evidence type="ECO:0000313" key="9">
    <source>
        <dbReference type="EMBL" id="BAM47766.1"/>
    </source>
</evidence>
<evidence type="ECO:0000256" key="3">
    <source>
        <dbReference type="ARBA" id="ARBA00009370"/>
    </source>
</evidence>
<feature type="active site" evidence="6">
    <location>
        <position position="75"/>
    </location>
</feature>
<dbReference type="InterPro" id="IPR019533">
    <property type="entry name" value="Peptidase_S26"/>
</dbReference>
<sequence length="168" mass="19906">MKRKRRLNMLSVTISVIIILTCYYTFTFSQVIGQSMSPTIKHEQWIVSNRISYWFNQPKRGDIVVIKHKDQKYVKRIIGLPNETVEIIDQQLYIDDVPYTQRFITNKSSFWTHDIPKTKVPSHSYYVLGDNRIMSNDSRYELGFINKADIIGRAEFIIYPLSDWKVIH</sequence>
<dbReference type="AlphaFoldDB" id="K0J4R4"/>
<evidence type="ECO:0000313" key="10">
    <source>
        <dbReference type="Proteomes" id="UP000006294"/>
    </source>
</evidence>
<evidence type="ECO:0000256" key="6">
    <source>
        <dbReference type="PIRSR" id="PIRSR600223-1"/>
    </source>
</evidence>
<dbReference type="PRINTS" id="PR00727">
    <property type="entry name" value="LEADERPTASE"/>
</dbReference>
<dbReference type="Proteomes" id="UP000006294">
    <property type="component" value="Chromosome"/>
</dbReference>
<dbReference type="STRING" id="698758.AXY_16340"/>
<dbReference type="InterPro" id="IPR000223">
    <property type="entry name" value="Pept_S26A_signal_pept_1"/>
</dbReference>
<evidence type="ECO:0000256" key="5">
    <source>
        <dbReference type="ARBA" id="ARBA00022801"/>
    </source>
</evidence>
<dbReference type="Gene3D" id="2.10.109.10">
    <property type="entry name" value="Umud Fragment, subunit A"/>
    <property type="match status" value="1"/>
</dbReference>
<dbReference type="GO" id="GO:0004252">
    <property type="term" value="F:serine-type endopeptidase activity"/>
    <property type="evidence" value="ECO:0007669"/>
    <property type="project" value="InterPro"/>
</dbReference>
<dbReference type="NCBIfam" id="TIGR02227">
    <property type="entry name" value="sigpep_I_bact"/>
    <property type="match status" value="1"/>
</dbReference>
<gene>
    <name evidence="9" type="ordered locus">AXY_16340</name>
</gene>
<keyword evidence="7" id="KW-0472">Membrane</keyword>
<dbReference type="GO" id="GO:0005886">
    <property type="term" value="C:plasma membrane"/>
    <property type="evidence" value="ECO:0007669"/>
    <property type="project" value="UniProtKB-SubCell"/>
</dbReference>
<keyword evidence="7" id="KW-0812">Transmembrane</keyword>
<protein>
    <recommendedName>
        <fullName evidence="4 7">Signal peptidase I</fullName>
        <ecNumber evidence="4 7">3.4.21.89</ecNumber>
    </recommendedName>
</protein>
<keyword evidence="10" id="KW-1185">Reference proteome</keyword>
<feature type="active site" evidence="6">
    <location>
        <position position="35"/>
    </location>
</feature>
<evidence type="ECO:0000256" key="4">
    <source>
        <dbReference type="ARBA" id="ARBA00013208"/>
    </source>
</evidence>
<evidence type="ECO:0000256" key="2">
    <source>
        <dbReference type="ARBA" id="ARBA00004401"/>
    </source>
</evidence>
<evidence type="ECO:0000256" key="7">
    <source>
        <dbReference type="RuleBase" id="RU362042"/>
    </source>
</evidence>
<evidence type="ECO:0000256" key="1">
    <source>
        <dbReference type="ARBA" id="ARBA00000677"/>
    </source>
</evidence>
<comment type="similarity">
    <text evidence="3 7">Belongs to the peptidase S26 family.</text>
</comment>
<dbReference type="SUPFAM" id="SSF51306">
    <property type="entry name" value="LexA/Signal peptidase"/>
    <property type="match status" value="1"/>
</dbReference>
<comment type="catalytic activity">
    <reaction evidence="1 7">
        <text>Cleavage of hydrophobic, N-terminal signal or leader sequences from secreted and periplasmic proteins.</text>
        <dbReference type="EC" id="3.4.21.89"/>
    </reaction>
</comment>
<dbReference type="EC" id="3.4.21.89" evidence="4 7"/>
<feature type="domain" description="Peptidase S26" evidence="8">
    <location>
        <begin position="9"/>
        <end position="159"/>
    </location>
</feature>
<dbReference type="InterPro" id="IPR036286">
    <property type="entry name" value="LexA/Signal_pep-like_sf"/>
</dbReference>
<feature type="transmembrane region" description="Helical" evidence="7">
    <location>
        <begin position="7"/>
        <end position="26"/>
    </location>
</feature>
<proteinExistence type="inferred from homology"/>
<dbReference type="GO" id="GO:0006465">
    <property type="term" value="P:signal peptide processing"/>
    <property type="evidence" value="ECO:0007669"/>
    <property type="project" value="InterPro"/>
</dbReference>
<dbReference type="KEGG" id="axl:AXY_16340"/>